<gene>
    <name evidence="14" type="ORF">DWY69_31355</name>
</gene>
<dbReference type="Pfam" id="PF00589">
    <property type="entry name" value="Phage_integrase"/>
    <property type="match status" value="1"/>
</dbReference>
<reference evidence="14 15" key="1">
    <citation type="submission" date="2018-08" db="EMBL/GenBank/DDBJ databases">
        <title>A genome reference for cultivated species of the human gut microbiota.</title>
        <authorList>
            <person name="Zou Y."/>
            <person name="Xue W."/>
            <person name="Luo G."/>
        </authorList>
    </citation>
    <scope>NUCLEOTIDE SEQUENCE [LARGE SCALE GENOMIC DNA]</scope>
    <source>
        <strain evidence="14 15">AF26-4BH</strain>
    </source>
</reference>
<comment type="caution">
    <text evidence="14">The sequence shown here is derived from an EMBL/GenBank/DDBJ whole genome shotgun (WGS) entry which is preliminary data.</text>
</comment>
<dbReference type="Gene3D" id="1.10.443.10">
    <property type="entry name" value="Intergrase catalytic core"/>
    <property type="match status" value="1"/>
</dbReference>
<dbReference type="EMBL" id="QVLU01000076">
    <property type="protein sequence ID" value="RGE58105.1"/>
    <property type="molecule type" value="Genomic_DNA"/>
</dbReference>
<dbReference type="GO" id="GO:0007059">
    <property type="term" value="P:chromosome segregation"/>
    <property type="evidence" value="ECO:0007669"/>
    <property type="project" value="UniProtKB-KW"/>
</dbReference>
<feature type="domain" description="Tyr recombinase" evidence="12">
    <location>
        <begin position="153"/>
        <end position="326"/>
    </location>
</feature>
<organism evidence="14 15">
    <name type="scientific">Eisenbergiella massiliensis</name>
    <dbReference type="NCBI Taxonomy" id="1720294"/>
    <lineage>
        <taxon>Bacteria</taxon>
        <taxon>Bacillati</taxon>
        <taxon>Bacillota</taxon>
        <taxon>Clostridia</taxon>
        <taxon>Lachnospirales</taxon>
        <taxon>Lachnospiraceae</taxon>
        <taxon>Eisenbergiella</taxon>
    </lineage>
</organism>
<proteinExistence type="inferred from homology"/>
<evidence type="ECO:0000256" key="4">
    <source>
        <dbReference type="ARBA" id="ARBA00022490"/>
    </source>
</evidence>
<comment type="subcellular location">
    <subcellularLocation>
        <location evidence="2">Cytoplasm</location>
    </subcellularLocation>
</comment>
<dbReference type="InterPro" id="IPR004107">
    <property type="entry name" value="Integrase_SAM-like_N"/>
</dbReference>
<sequence>MKELLINDILNGMAGELSKEQMTALKTTLYIKMHDYQVERISTAVSEVNGSWVYWLNLFLARKGTEGKSERTLEQYRIHLKILLSYLNKNIQDITDEDLFCYLITYKKLRRVSNAYLDHIRLVFCSFFGWLQKKKYIAINPAIGLEPIKSEQKIKKPFTGEEMEQIRNGCQTERDLAIVELLYSTAIRASELTGLNREDINFIGRDIVVFGKGKKEREVYLNARSFVHLKEYLENRKDDNEALFVSIRKPYQRLSVSGLEEVLRKIGIRTGVANVHPHRFRRTSATDLLRAGMPIEEVKEYLGHEKLDTTMIYCSVARDNVRNSHKKYMCCA</sequence>
<dbReference type="Pfam" id="PF13495">
    <property type="entry name" value="Phage_int_SAM_4"/>
    <property type="match status" value="1"/>
</dbReference>
<feature type="domain" description="Core-binding (CB)" evidence="13">
    <location>
        <begin position="50"/>
        <end position="132"/>
    </location>
</feature>
<evidence type="ECO:0000313" key="15">
    <source>
        <dbReference type="Proteomes" id="UP000261166"/>
    </source>
</evidence>
<evidence type="ECO:0000256" key="5">
    <source>
        <dbReference type="ARBA" id="ARBA00022618"/>
    </source>
</evidence>
<dbReference type="GO" id="GO:0003677">
    <property type="term" value="F:DNA binding"/>
    <property type="evidence" value="ECO:0007669"/>
    <property type="project" value="UniProtKB-UniRule"/>
</dbReference>
<dbReference type="PANTHER" id="PTHR30349">
    <property type="entry name" value="PHAGE INTEGRASE-RELATED"/>
    <property type="match status" value="1"/>
</dbReference>
<dbReference type="InterPro" id="IPR002104">
    <property type="entry name" value="Integrase_catalytic"/>
</dbReference>
<dbReference type="GO" id="GO:0051301">
    <property type="term" value="P:cell division"/>
    <property type="evidence" value="ECO:0007669"/>
    <property type="project" value="UniProtKB-KW"/>
</dbReference>
<name>A0A3E3I130_9FIRM</name>
<evidence type="ECO:0000259" key="13">
    <source>
        <dbReference type="PROSITE" id="PS51900"/>
    </source>
</evidence>
<evidence type="ECO:0000256" key="6">
    <source>
        <dbReference type="ARBA" id="ARBA00022829"/>
    </source>
</evidence>
<dbReference type="PROSITE" id="PS51900">
    <property type="entry name" value="CB"/>
    <property type="match status" value="1"/>
</dbReference>
<dbReference type="Gene3D" id="1.10.150.130">
    <property type="match status" value="1"/>
</dbReference>
<evidence type="ECO:0000256" key="10">
    <source>
        <dbReference type="ARBA" id="ARBA00023306"/>
    </source>
</evidence>
<dbReference type="SUPFAM" id="SSF56349">
    <property type="entry name" value="DNA breaking-rejoining enzymes"/>
    <property type="match status" value="1"/>
</dbReference>
<evidence type="ECO:0000256" key="8">
    <source>
        <dbReference type="ARBA" id="ARBA00023125"/>
    </source>
</evidence>
<dbReference type="PROSITE" id="PS51898">
    <property type="entry name" value="TYR_RECOMBINASE"/>
    <property type="match status" value="1"/>
</dbReference>
<keyword evidence="8 11" id="KW-0238">DNA-binding</keyword>
<dbReference type="AlphaFoldDB" id="A0A3E3I130"/>
<evidence type="ECO:0000256" key="2">
    <source>
        <dbReference type="ARBA" id="ARBA00004496"/>
    </source>
</evidence>
<evidence type="ECO:0000313" key="14">
    <source>
        <dbReference type="EMBL" id="RGE58105.1"/>
    </source>
</evidence>
<dbReference type="RefSeq" id="WP_025489943.1">
    <property type="nucleotide sequence ID" value="NZ_JBKVAZ010000005.1"/>
</dbReference>
<evidence type="ECO:0000256" key="9">
    <source>
        <dbReference type="ARBA" id="ARBA00023172"/>
    </source>
</evidence>
<evidence type="ECO:0000256" key="11">
    <source>
        <dbReference type="PROSITE-ProRule" id="PRU01248"/>
    </source>
</evidence>
<dbReference type="PANTHER" id="PTHR30349:SF77">
    <property type="entry name" value="TYROSINE RECOMBINASE XERC"/>
    <property type="match status" value="1"/>
</dbReference>
<evidence type="ECO:0000256" key="3">
    <source>
        <dbReference type="ARBA" id="ARBA00008857"/>
    </source>
</evidence>
<dbReference type="InterPro" id="IPR013762">
    <property type="entry name" value="Integrase-like_cat_sf"/>
</dbReference>
<keyword evidence="7" id="KW-0229">DNA integration</keyword>
<keyword evidence="5" id="KW-0132">Cell division</keyword>
<keyword evidence="4" id="KW-0963">Cytoplasm</keyword>
<dbReference type="Proteomes" id="UP000261166">
    <property type="component" value="Unassembled WGS sequence"/>
</dbReference>
<evidence type="ECO:0000259" key="12">
    <source>
        <dbReference type="PROSITE" id="PS51898"/>
    </source>
</evidence>
<keyword evidence="10" id="KW-0131">Cell cycle</keyword>
<dbReference type="InterPro" id="IPR050090">
    <property type="entry name" value="Tyrosine_recombinase_XerCD"/>
</dbReference>
<dbReference type="GO" id="GO:0005737">
    <property type="term" value="C:cytoplasm"/>
    <property type="evidence" value="ECO:0007669"/>
    <property type="project" value="UniProtKB-SubCell"/>
</dbReference>
<dbReference type="GO" id="GO:0015074">
    <property type="term" value="P:DNA integration"/>
    <property type="evidence" value="ECO:0007669"/>
    <property type="project" value="UniProtKB-KW"/>
</dbReference>
<dbReference type="InterPro" id="IPR010998">
    <property type="entry name" value="Integrase_recombinase_N"/>
</dbReference>
<keyword evidence="9" id="KW-0233">DNA recombination</keyword>
<protein>
    <submittedName>
        <fullName evidence="14">Integrase</fullName>
    </submittedName>
</protein>
<accession>A0A3E3I130</accession>
<dbReference type="InterPro" id="IPR011010">
    <property type="entry name" value="DNA_brk_join_enz"/>
</dbReference>
<dbReference type="InterPro" id="IPR044068">
    <property type="entry name" value="CB"/>
</dbReference>
<dbReference type="OrthoDB" id="9801717at2"/>
<keyword evidence="6" id="KW-0159">Chromosome partition</keyword>
<evidence type="ECO:0000256" key="1">
    <source>
        <dbReference type="ARBA" id="ARBA00003283"/>
    </source>
</evidence>
<comment type="function">
    <text evidence="1">Site-specific tyrosine recombinase, which acts by catalyzing the cutting and rejoining of the recombining DNA molecules.</text>
</comment>
<evidence type="ECO:0000256" key="7">
    <source>
        <dbReference type="ARBA" id="ARBA00022908"/>
    </source>
</evidence>
<dbReference type="GO" id="GO:0006310">
    <property type="term" value="P:DNA recombination"/>
    <property type="evidence" value="ECO:0007669"/>
    <property type="project" value="UniProtKB-KW"/>
</dbReference>
<comment type="similarity">
    <text evidence="3">Belongs to the 'phage' integrase family.</text>
</comment>